<reference evidence="2" key="1">
    <citation type="journal article" date="2023" name="Science">
        <title>Genome structures resolve the early diversification of teleost fishes.</title>
        <authorList>
            <person name="Parey E."/>
            <person name="Louis A."/>
            <person name="Montfort J."/>
            <person name="Bouchez O."/>
            <person name="Roques C."/>
            <person name="Iampietro C."/>
            <person name="Lluch J."/>
            <person name="Castinel A."/>
            <person name="Donnadieu C."/>
            <person name="Desvignes T."/>
            <person name="Floi Bucao C."/>
            <person name="Jouanno E."/>
            <person name="Wen M."/>
            <person name="Mejri S."/>
            <person name="Dirks R."/>
            <person name="Jansen H."/>
            <person name="Henkel C."/>
            <person name="Chen W.J."/>
            <person name="Zahm M."/>
            <person name="Cabau C."/>
            <person name="Klopp C."/>
            <person name="Thompson A.W."/>
            <person name="Robinson-Rechavi M."/>
            <person name="Braasch I."/>
            <person name="Lecointre G."/>
            <person name="Bobe J."/>
            <person name="Postlethwait J.H."/>
            <person name="Berthelot C."/>
            <person name="Roest Crollius H."/>
            <person name="Guiguen Y."/>
        </authorList>
    </citation>
    <scope>NUCLEOTIDE SEQUENCE</scope>
    <source>
        <strain evidence="2">WJC10195</strain>
    </source>
</reference>
<dbReference type="Proteomes" id="UP001152622">
    <property type="component" value="Chromosome 1"/>
</dbReference>
<dbReference type="AlphaFoldDB" id="A0A9Q1GCT6"/>
<name>A0A9Q1GCT6_SYNKA</name>
<feature type="compositionally biased region" description="Polar residues" evidence="1">
    <location>
        <begin position="59"/>
        <end position="77"/>
    </location>
</feature>
<evidence type="ECO:0000313" key="2">
    <source>
        <dbReference type="EMBL" id="KAJ8381129.1"/>
    </source>
</evidence>
<sequence length="77" mass="8313">MKELSKCLLKFDERATVENLAELTILATQWKRLKMSPLDGVGTGTSPPLQAGNRGSEGPTFTQQLSIPPDFCSSTSS</sequence>
<keyword evidence="3" id="KW-1185">Reference proteome</keyword>
<organism evidence="2 3">
    <name type="scientific">Synaphobranchus kaupii</name>
    <name type="common">Kaup's arrowtooth eel</name>
    <dbReference type="NCBI Taxonomy" id="118154"/>
    <lineage>
        <taxon>Eukaryota</taxon>
        <taxon>Metazoa</taxon>
        <taxon>Chordata</taxon>
        <taxon>Craniata</taxon>
        <taxon>Vertebrata</taxon>
        <taxon>Euteleostomi</taxon>
        <taxon>Actinopterygii</taxon>
        <taxon>Neopterygii</taxon>
        <taxon>Teleostei</taxon>
        <taxon>Anguilliformes</taxon>
        <taxon>Synaphobranchidae</taxon>
        <taxon>Synaphobranchus</taxon>
    </lineage>
</organism>
<feature type="region of interest" description="Disordered" evidence="1">
    <location>
        <begin position="38"/>
        <end position="77"/>
    </location>
</feature>
<accession>A0A9Q1GCT6</accession>
<dbReference type="EMBL" id="JAINUF010000001">
    <property type="protein sequence ID" value="KAJ8381129.1"/>
    <property type="molecule type" value="Genomic_DNA"/>
</dbReference>
<evidence type="ECO:0000256" key="1">
    <source>
        <dbReference type="SAM" id="MobiDB-lite"/>
    </source>
</evidence>
<evidence type="ECO:0000313" key="3">
    <source>
        <dbReference type="Proteomes" id="UP001152622"/>
    </source>
</evidence>
<gene>
    <name evidence="2" type="ORF">SKAU_G00019070</name>
</gene>
<comment type="caution">
    <text evidence="2">The sequence shown here is derived from an EMBL/GenBank/DDBJ whole genome shotgun (WGS) entry which is preliminary data.</text>
</comment>
<dbReference type="OrthoDB" id="6606903at2759"/>
<protein>
    <submittedName>
        <fullName evidence="2">Uncharacterized protein</fullName>
    </submittedName>
</protein>
<proteinExistence type="predicted"/>